<dbReference type="InterPro" id="IPR013655">
    <property type="entry name" value="PAS_fold_3"/>
</dbReference>
<dbReference type="InterPro" id="IPR001610">
    <property type="entry name" value="PAC"/>
</dbReference>
<dbReference type="PANTHER" id="PTHR43304:SF1">
    <property type="entry name" value="PAC DOMAIN-CONTAINING PROTEIN"/>
    <property type="match status" value="1"/>
</dbReference>
<evidence type="ECO:0000256" key="3">
    <source>
        <dbReference type="ARBA" id="ARBA00022553"/>
    </source>
</evidence>
<keyword evidence="3" id="KW-0597">Phosphoprotein</keyword>
<evidence type="ECO:0000256" key="2">
    <source>
        <dbReference type="ARBA" id="ARBA00012438"/>
    </source>
</evidence>
<dbReference type="InterPro" id="IPR035965">
    <property type="entry name" value="PAS-like_dom_sf"/>
</dbReference>
<feature type="domain" description="PAC" evidence="7">
    <location>
        <begin position="308"/>
        <end position="360"/>
    </location>
</feature>
<dbReference type="InterPro" id="IPR000014">
    <property type="entry name" value="PAS"/>
</dbReference>
<dbReference type="EMBL" id="MBTF01000037">
    <property type="protein sequence ID" value="OOQ56954.1"/>
    <property type="molecule type" value="Genomic_DNA"/>
</dbReference>
<feature type="domain" description="PAS" evidence="6">
    <location>
        <begin position="107"/>
        <end position="174"/>
    </location>
</feature>
<dbReference type="InterPro" id="IPR000700">
    <property type="entry name" value="PAS-assoc_C"/>
</dbReference>
<dbReference type="PANTHER" id="PTHR43304">
    <property type="entry name" value="PHYTOCHROME-LIKE PROTEIN CPH1"/>
    <property type="match status" value="1"/>
</dbReference>
<sequence>MNQQGEVINWNTGAARFFGFEPAEVLGMPADILFSQSQLAQALLSTHSRPFYQAEWQLARGGEMVLVKLQLITTNGEGDSYALLGQSLSGGYKPGNASDADSPFLYNESLFRQLIEHSHSGISLFDSRLNFIYRSPSAARITGFKDTQRAVLTVYETVHPEDLAHVKAVLNDLMLFPGQSRQCHFRCQHADGHFIHLDCIFTNWLDEPGIRAIVLNFHDVIETKLSETKLDGMMQELSAYQYALDEAAIVVVTDRFGSITHVNDYFCRISGYSREEVLGMDHQLLIYNHYPKAFLKNIRHNLAMGKIWRGDIRNRAKDKSFYWVTTTIVPFLNPDGKPYRHIAICYDITAGKQAEEELQRLFESVPDIVCTVGTNRRFRWVNPAVRNILGYTEDEFVQKTIDELIHPADREVSRHRMKRFIEAEIDTHSFENRYIKKDGSVINLAWSVRKSPEEGIHFCIARDITEKKQLEELLHKTNELAHIGSWALYPQTGNVFWSDITRELLEVAPDYDMQWHMADIFCGPESLNKINGSIDDVINGGDPFNIEIEVRTGGGKMIWVSILGEGKFDGGVCTQVYGTVQDIDIQKRAQLKLQEQAEELAASGQRYGELFHMNPLPMFVFDADTLAFMDINSAAIKQYGYSREEFLSMTLREIRPAGEVDRLNRAVEERRLHNHLFRPGVFTHLKKNGEAIQVEIVSSALQYHERPARLALVLDVTERNRQVAEIEAQNKKLREISWMQSHIVRAPLSRIMGLVNLLHDTNPNNKEIAEITGYIQLSAKELDQVIQNITDSAFSN</sequence>
<dbReference type="CDD" id="cd00130">
    <property type="entry name" value="PAS"/>
    <property type="match status" value="5"/>
</dbReference>
<dbReference type="SUPFAM" id="SSF55785">
    <property type="entry name" value="PYP-like sensor domain (PAS domain)"/>
    <property type="match status" value="6"/>
</dbReference>
<evidence type="ECO:0000256" key="4">
    <source>
        <dbReference type="ARBA" id="ARBA00022679"/>
    </source>
</evidence>
<feature type="domain" description="PAS" evidence="6">
    <location>
        <begin position="250"/>
        <end position="279"/>
    </location>
</feature>
<feature type="domain" description="PAS" evidence="6">
    <location>
        <begin position="603"/>
        <end position="675"/>
    </location>
</feature>
<keyword evidence="4" id="KW-0808">Transferase</keyword>
<feature type="domain" description="PAC" evidence="7">
    <location>
        <begin position="544"/>
        <end position="595"/>
    </location>
</feature>
<dbReference type="InterPro" id="IPR003661">
    <property type="entry name" value="HisK_dim/P_dom"/>
</dbReference>
<dbReference type="Pfam" id="PF08447">
    <property type="entry name" value="PAS_3"/>
    <property type="match status" value="2"/>
</dbReference>
<reference evidence="8 9" key="1">
    <citation type="submission" date="2016-07" db="EMBL/GenBank/DDBJ databases">
        <title>Genomic analysis of zinc-resistant bacterium Mucilaginibacter pedocola TBZ30.</title>
        <authorList>
            <person name="Huang J."/>
            <person name="Tang J."/>
        </authorList>
    </citation>
    <scope>NUCLEOTIDE SEQUENCE [LARGE SCALE GENOMIC DNA]</scope>
    <source>
        <strain evidence="8 9">TBZ30</strain>
    </source>
</reference>
<dbReference type="PROSITE" id="PS50113">
    <property type="entry name" value="PAC"/>
    <property type="match status" value="2"/>
</dbReference>
<dbReference type="SMART" id="SM00086">
    <property type="entry name" value="PAC"/>
    <property type="match status" value="3"/>
</dbReference>
<evidence type="ECO:0000313" key="9">
    <source>
        <dbReference type="Proteomes" id="UP000189739"/>
    </source>
</evidence>
<dbReference type="SUPFAM" id="SSF47384">
    <property type="entry name" value="Homodimeric domain of signal transducing histidine kinase"/>
    <property type="match status" value="1"/>
</dbReference>
<evidence type="ECO:0000256" key="1">
    <source>
        <dbReference type="ARBA" id="ARBA00000085"/>
    </source>
</evidence>
<dbReference type="Proteomes" id="UP000189739">
    <property type="component" value="Unassembled WGS sequence"/>
</dbReference>
<dbReference type="AlphaFoldDB" id="A0A1S9P7N0"/>
<dbReference type="PROSITE" id="PS50112">
    <property type="entry name" value="PAS"/>
    <property type="match status" value="5"/>
</dbReference>
<dbReference type="NCBIfam" id="TIGR00229">
    <property type="entry name" value="sensory_box"/>
    <property type="match status" value="4"/>
</dbReference>
<dbReference type="CDD" id="cd00082">
    <property type="entry name" value="HisKA"/>
    <property type="match status" value="1"/>
</dbReference>
<dbReference type="InterPro" id="IPR036097">
    <property type="entry name" value="HisK_dim/P_sf"/>
</dbReference>
<organism evidence="8 9">
    <name type="scientific">Mucilaginibacter pedocola</name>
    <dbReference type="NCBI Taxonomy" id="1792845"/>
    <lineage>
        <taxon>Bacteria</taxon>
        <taxon>Pseudomonadati</taxon>
        <taxon>Bacteroidota</taxon>
        <taxon>Sphingobacteriia</taxon>
        <taxon>Sphingobacteriales</taxon>
        <taxon>Sphingobacteriaceae</taxon>
        <taxon>Mucilaginibacter</taxon>
    </lineage>
</organism>
<evidence type="ECO:0000313" key="8">
    <source>
        <dbReference type="EMBL" id="OOQ56954.1"/>
    </source>
</evidence>
<comment type="caution">
    <text evidence="8">The sequence shown here is derived from an EMBL/GenBank/DDBJ whole genome shotgun (WGS) entry which is preliminary data.</text>
</comment>
<feature type="domain" description="PAS" evidence="6">
    <location>
        <begin position="354"/>
        <end position="424"/>
    </location>
</feature>
<dbReference type="SMART" id="SM00091">
    <property type="entry name" value="PAS"/>
    <property type="match status" value="5"/>
</dbReference>
<evidence type="ECO:0000259" key="6">
    <source>
        <dbReference type="PROSITE" id="PS50112"/>
    </source>
</evidence>
<gene>
    <name evidence="8" type="ORF">BC343_15535</name>
</gene>
<proteinExistence type="predicted"/>
<dbReference type="Pfam" id="PF13426">
    <property type="entry name" value="PAS_9"/>
    <property type="match status" value="3"/>
</dbReference>
<feature type="domain" description="PAS" evidence="6">
    <location>
        <begin position="1"/>
        <end position="27"/>
    </location>
</feature>
<dbReference type="STRING" id="1792845.BC343_15535"/>
<dbReference type="EC" id="2.7.13.3" evidence="2"/>
<dbReference type="InterPro" id="IPR052162">
    <property type="entry name" value="Sensor_kinase/Photoreceptor"/>
</dbReference>
<keyword evidence="5" id="KW-0418">Kinase</keyword>
<dbReference type="Gene3D" id="1.10.287.130">
    <property type="match status" value="1"/>
</dbReference>
<evidence type="ECO:0000259" key="7">
    <source>
        <dbReference type="PROSITE" id="PS50113"/>
    </source>
</evidence>
<dbReference type="Gene3D" id="3.30.450.20">
    <property type="entry name" value="PAS domain"/>
    <property type="match status" value="6"/>
</dbReference>
<name>A0A1S9P7N0_9SPHI</name>
<protein>
    <recommendedName>
        <fullName evidence="2">histidine kinase</fullName>
        <ecNumber evidence="2">2.7.13.3</ecNumber>
    </recommendedName>
</protein>
<keyword evidence="9" id="KW-1185">Reference proteome</keyword>
<accession>A0A1S9P7N0</accession>
<comment type="catalytic activity">
    <reaction evidence="1">
        <text>ATP + protein L-histidine = ADP + protein N-phospho-L-histidine.</text>
        <dbReference type="EC" id="2.7.13.3"/>
    </reaction>
</comment>
<evidence type="ECO:0000256" key="5">
    <source>
        <dbReference type="ARBA" id="ARBA00022777"/>
    </source>
</evidence>
<dbReference type="GO" id="GO:0000155">
    <property type="term" value="F:phosphorelay sensor kinase activity"/>
    <property type="evidence" value="ECO:0007669"/>
    <property type="project" value="InterPro"/>
</dbReference>